<organism evidence="1">
    <name type="scientific">marine sediment metagenome</name>
    <dbReference type="NCBI Taxonomy" id="412755"/>
    <lineage>
        <taxon>unclassified sequences</taxon>
        <taxon>metagenomes</taxon>
        <taxon>ecological metagenomes</taxon>
    </lineage>
</organism>
<proteinExistence type="predicted"/>
<dbReference type="EMBL" id="LAZR01022502">
    <property type="protein sequence ID" value="KKL81655.1"/>
    <property type="molecule type" value="Genomic_DNA"/>
</dbReference>
<sequence length="66" mass="7682">MGPLAFSRKKSEDYPLCLQQDKTRVKQGDVCSRCNAWRGSLGLEPTPDLYLEHMVTVFREVRRVLR</sequence>
<reference evidence="1" key="1">
    <citation type="journal article" date="2015" name="Nature">
        <title>Complex archaea that bridge the gap between prokaryotes and eukaryotes.</title>
        <authorList>
            <person name="Spang A."/>
            <person name="Saw J.H."/>
            <person name="Jorgensen S.L."/>
            <person name="Zaremba-Niedzwiedzka K."/>
            <person name="Martijn J."/>
            <person name="Lind A.E."/>
            <person name="van Eijk R."/>
            <person name="Schleper C."/>
            <person name="Guy L."/>
            <person name="Ettema T.J."/>
        </authorList>
    </citation>
    <scope>NUCLEOTIDE SEQUENCE</scope>
</reference>
<name>A0A0F9HJ01_9ZZZZ</name>
<feature type="non-terminal residue" evidence="1">
    <location>
        <position position="66"/>
    </location>
</feature>
<dbReference type="AlphaFoldDB" id="A0A0F9HJ01"/>
<comment type="caution">
    <text evidence="1">The sequence shown here is derived from an EMBL/GenBank/DDBJ whole genome shotgun (WGS) entry which is preliminary data.</text>
</comment>
<gene>
    <name evidence="1" type="ORF">LCGC14_1992610</name>
</gene>
<evidence type="ECO:0000313" key="1">
    <source>
        <dbReference type="EMBL" id="KKL81655.1"/>
    </source>
</evidence>
<protein>
    <submittedName>
        <fullName evidence="1">Uncharacterized protein</fullName>
    </submittedName>
</protein>
<accession>A0A0F9HJ01</accession>